<dbReference type="Proteomes" id="UP001201701">
    <property type="component" value="Unassembled WGS sequence"/>
</dbReference>
<dbReference type="EMBL" id="JAKREW010000044">
    <property type="protein sequence ID" value="MCG7508493.1"/>
    <property type="molecule type" value="Genomic_DNA"/>
</dbReference>
<keyword evidence="3" id="KW-1185">Reference proteome</keyword>
<evidence type="ECO:0000256" key="1">
    <source>
        <dbReference type="SAM" id="MobiDB-lite"/>
    </source>
</evidence>
<reference evidence="2 3" key="1">
    <citation type="submission" date="2022-02" db="EMBL/GenBank/DDBJ databases">
        <title>Draft genome sequence of Mezorhizobium retamae strain IRAMC:0171 isolated from Retama raetam nodules.</title>
        <authorList>
            <person name="Bengaied R."/>
            <person name="Sbissi I."/>
            <person name="Huber K."/>
            <person name="Ghodbane F."/>
            <person name="Nouioui I."/>
            <person name="Tarhouni M."/>
            <person name="Gtari M."/>
        </authorList>
    </citation>
    <scope>NUCLEOTIDE SEQUENCE [LARGE SCALE GENOMIC DNA]</scope>
    <source>
        <strain evidence="2 3">IRAMC:0171</strain>
    </source>
</reference>
<sequence>MADNCAATAVEGKCAAARWRRLLEKLETYMEEDILHFAMRTVGQTINLGRDRRRQDEQRSPGRRSLASSLLHDAR</sequence>
<evidence type="ECO:0000313" key="3">
    <source>
        <dbReference type="Proteomes" id="UP001201701"/>
    </source>
</evidence>
<proteinExistence type="predicted"/>
<gene>
    <name evidence="2" type="ORF">L4923_25975</name>
</gene>
<feature type="region of interest" description="Disordered" evidence="1">
    <location>
        <begin position="48"/>
        <end position="75"/>
    </location>
</feature>
<name>A0ABS9QM18_9HYPH</name>
<organism evidence="2 3">
    <name type="scientific">Mesorhizobium retamae</name>
    <dbReference type="NCBI Taxonomy" id="2912854"/>
    <lineage>
        <taxon>Bacteria</taxon>
        <taxon>Pseudomonadati</taxon>
        <taxon>Pseudomonadota</taxon>
        <taxon>Alphaproteobacteria</taxon>
        <taxon>Hyphomicrobiales</taxon>
        <taxon>Phyllobacteriaceae</taxon>
        <taxon>Mesorhizobium</taxon>
    </lineage>
</organism>
<evidence type="ECO:0000313" key="2">
    <source>
        <dbReference type="EMBL" id="MCG7508493.1"/>
    </source>
</evidence>
<comment type="caution">
    <text evidence="2">The sequence shown here is derived from an EMBL/GenBank/DDBJ whole genome shotgun (WGS) entry which is preliminary data.</text>
</comment>
<accession>A0ABS9QM18</accession>
<protein>
    <submittedName>
        <fullName evidence="2">Uncharacterized protein</fullName>
    </submittedName>
</protein>
<feature type="compositionally biased region" description="Basic and acidic residues" evidence="1">
    <location>
        <begin position="49"/>
        <end position="60"/>
    </location>
</feature>